<proteinExistence type="predicted"/>
<dbReference type="PANTHER" id="PTHR34351">
    <property type="entry name" value="SLR1927 PROTEIN-RELATED"/>
    <property type="match status" value="1"/>
</dbReference>
<reference evidence="3 4" key="1">
    <citation type="submission" date="2011-11" db="EMBL/GenBank/DDBJ databases">
        <title>The Noncontiguous Finished sequence of Saccharomonospora cyanea NA-134.</title>
        <authorList>
            <consortium name="US DOE Joint Genome Institute"/>
            <person name="Lucas S."/>
            <person name="Han J."/>
            <person name="Lapidus A."/>
            <person name="Cheng J.-F."/>
            <person name="Goodwin L."/>
            <person name="Pitluck S."/>
            <person name="Peters L."/>
            <person name="Ovchinnikova G."/>
            <person name="Lu M."/>
            <person name="Detter J.C."/>
            <person name="Han C."/>
            <person name="Tapia R."/>
            <person name="Land M."/>
            <person name="Hauser L."/>
            <person name="Kyrpides N."/>
            <person name="Ivanova N."/>
            <person name="Pagani I."/>
            <person name="Brambilla E.-M."/>
            <person name="Klenk H.-P."/>
            <person name="Woyke T."/>
        </authorList>
    </citation>
    <scope>NUCLEOTIDE SEQUENCE [LARGE SCALE GENOMIC DNA]</scope>
    <source>
        <strain evidence="3 4">NA-134</strain>
    </source>
</reference>
<evidence type="ECO:0000313" key="4">
    <source>
        <dbReference type="Proteomes" id="UP000002791"/>
    </source>
</evidence>
<protein>
    <recommendedName>
        <fullName evidence="2">DUF58 domain-containing protein</fullName>
    </recommendedName>
</protein>
<evidence type="ECO:0000256" key="1">
    <source>
        <dbReference type="SAM" id="Phobius"/>
    </source>
</evidence>
<keyword evidence="1" id="KW-0812">Transmembrane</keyword>
<gene>
    <name evidence="3" type="ORF">SaccyDRAFT_3179</name>
</gene>
<dbReference type="HOGENOM" id="CLU_026152_4_2_11"/>
<dbReference type="InterPro" id="IPR002881">
    <property type="entry name" value="DUF58"/>
</dbReference>
<dbReference type="RefSeq" id="WP_005457492.1">
    <property type="nucleotide sequence ID" value="NZ_CM001440.1"/>
</dbReference>
<feature type="transmembrane region" description="Helical" evidence="1">
    <location>
        <begin position="7"/>
        <end position="25"/>
    </location>
</feature>
<evidence type="ECO:0000313" key="3">
    <source>
        <dbReference type="EMBL" id="EHR62015.1"/>
    </source>
</evidence>
<dbReference type="Proteomes" id="UP000002791">
    <property type="component" value="Chromosome"/>
</dbReference>
<accession>H5XLX3</accession>
<dbReference type="eggNOG" id="COG1721">
    <property type="taxonomic scope" value="Bacteria"/>
</dbReference>
<evidence type="ECO:0000259" key="2">
    <source>
        <dbReference type="Pfam" id="PF01882"/>
    </source>
</evidence>
<dbReference type="STRING" id="882082.SaccyDRAFT_3179"/>
<keyword evidence="4" id="KW-1185">Reference proteome</keyword>
<dbReference type="AlphaFoldDB" id="H5XLX3"/>
<sequence>MRLTARGAVVLAVSVAMLLFGQWAGYPLPRGLGAAGSLSVVAALALSARGPKVEARRVVFPERVERGSPALARLSLTNASTRWQQGLRLTDGVAHARQELRTSALRPGQSTVRRYELPTTRRGRYAVGPLTLYRVGPFGLASRRWTAGETATLWVHPRRLAARPLPGRLLRHARHTGTPGALRGVEDLRDVREYVPGDEVRHLYWKATARTGRLMVRDLVDPGQPRVTVAVDTRSDVLSPELFEDAVDVAASVLTACGRAGQPTRLVTSAGRELVAGPGEETTRMLLDELCVVCQEGERADPVVPEVSAARSASDVLVVVTSVRADPDSWRVPARRSPAAICLLLGDEPGVSVDSGVTVLRAPTANEAVGWWNKFVA</sequence>
<feature type="domain" description="DUF58" evidence="2">
    <location>
        <begin position="190"/>
        <end position="291"/>
    </location>
</feature>
<keyword evidence="1" id="KW-0472">Membrane</keyword>
<dbReference type="PANTHER" id="PTHR34351:SF1">
    <property type="entry name" value="SLR1927 PROTEIN"/>
    <property type="match status" value="1"/>
</dbReference>
<keyword evidence="1" id="KW-1133">Transmembrane helix</keyword>
<name>H5XLX3_9PSEU</name>
<dbReference type="EMBL" id="CM001440">
    <property type="protein sequence ID" value="EHR62015.1"/>
    <property type="molecule type" value="Genomic_DNA"/>
</dbReference>
<organism evidence="3 4">
    <name type="scientific">Saccharomonospora cyanea NA-134</name>
    <dbReference type="NCBI Taxonomy" id="882082"/>
    <lineage>
        <taxon>Bacteria</taxon>
        <taxon>Bacillati</taxon>
        <taxon>Actinomycetota</taxon>
        <taxon>Actinomycetes</taxon>
        <taxon>Pseudonocardiales</taxon>
        <taxon>Pseudonocardiaceae</taxon>
        <taxon>Saccharomonospora</taxon>
    </lineage>
</organism>
<dbReference type="Pfam" id="PF01882">
    <property type="entry name" value="DUF58"/>
    <property type="match status" value="1"/>
</dbReference>